<feature type="transmembrane region" description="Helical" evidence="1">
    <location>
        <begin position="102"/>
        <end position="130"/>
    </location>
</feature>
<keyword evidence="3" id="KW-1185">Reference proteome</keyword>
<sequence length="259" mass="28736">MAIIGDALRQAFMPKHEYERLHEEEKAWGRLQRHLVTAIVAILWTAVIVSTFISVGIVFPGDDGNRPFCHGRERRIEELEANATSYSEAWDFSMTEDEVVGIYWVVVFIPSAIVFSASAIYLLAGIAVAYSAPSRHGCLKVVENNYCASRRGGAHCLSILNTIFAVAFSLLSFFLGLIIQLLGSSCSLPLFWCYEVTSLGLVILYGGTAFFLRRKAALVLAEANFSDQDFGLEMSEVPHEVVMPDMEKCMNEGSKPPRL</sequence>
<dbReference type="PANTHER" id="PTHR36060">
    <property type="entry name" value="OS02G0272400 PROTEIN"/>
    <property type="match status" value="1"/>
</dbReference>
<protein>
    <submittedName>
        <fullName evidence="2">Putative transmembrane protein</fullName>
    </submittedName>
</protein>
<dbReference type="PANTHER" id="PTHR36060:SF1">
    <property type="entry name" value="OS02G0272400 PROTEIN"/>
    <property type="match status" value="1"/>
</dbReference>
<keyword evidence="1" id="KW-0472">Membrane</keyword>
<dbReference type="OrthoDB" id="1870641at2759"/>
<feature type="transmembrane region" description="Helical" evidence="1">
    <location>
        <begin position="159"/>
        <end position="183"/>
    </location>
</feature>
<proteinExistence type="predicted"/>
<accession>A0A3S4NHQ9</accession>
<evidence type="ECO:0000313" key="3">
    <source>
        <dbReference type="Proteomes" id="UP000283530"/>
    </source>
</evidence>
<organism evidence="2 3">
    <name type="scientific">Cinnamomum micranthum f. kanehirae</name>
    <dbReference type="NCBI Taxonomy" id="337451"/>
    <lineage>
        <taxon>Eukaryota</taxon>
        <taxon>Viridiplantae</taxon>
        <taxon>Streptophyta</taxon>
        <taxon>Embryophyta</taxon>
        <taxon>Tracheophyta</taxon>
        <taxon>Spermatophyta</taxon>
        <taxon>Magnoliopsida</taxon>
        <taxon>Magnoliidae</taxon>
        <taxon>Laurales</taxon>
        <taxon>Lauraceae</taxon>
        <taxon>Cinnamomum</taxon>
    </lineage>
</organism>
<dbReference type="Proteomes" id="UP000283530">
    <property type="component" value="Unassembled WGS sequence"/>
</dbReference>
<keyword evidence="1 2" id="KW-0812">Transmembrane</keyword>
<comment type="caution">
    <text evidence="2">The sequence shown here is derived from an EMBL/GenBank/DDBJ whole genome shotgun (WGS) entry which is preliminary data.</text>
</comment>
<gene>
    <name evidence="2" type="ORF">CKAN_00583800</name>
</gene>
<evidence type="ECO:0000256" key="1">
    <source>
        <dbReference type="SAM" id="Phobius"/>
    </source>
</evidence>
<evidence type="ECO:0000313" key="2">
    <source>
        <dbReference type="EMBL" id="RWR77357.1"/>
    </source>
</evidence>
<dbReference type="AlphaFoldDB" id="A0A3S4NHQ9"/>
<dbReference type="EMBL" id="QPKB01000002">
    <property type="protein sequence ID" value="RWR77357.1"/>
    <property type="molecule type" value="Genomic_DNA"/>
</dbReference>
<reference evidence="2 3" key="1">
    <citation type="journal article" date="2019" name="Nat. Plants">
        <title>Stout camphor tree genome fills gaps in understanding of flowering plant genome evolution.</title>
        <authorList>
            <person name="Chaw S.M."/>
            <person name="Liu Y.C."/>
            <person name="Wu Y.W."/>
            <person name="Wang H.Y."/>
            <person name="Lin C.I."/>
            <person name="Wu C.S."/>
            <person name="Ke H.M."/>
            <person name="Chang L.Y."/>
            <person name="Hsu C.Y."/>
            <person name="Yang H.T."/>
            <person name="Sudianto E."/>
            <person name="Hsu M.H."/>
            <person name="Wu K.P."/>
            <person name="Wang L.N."/>
            <person name="Leebens-Mack J.H."/>
            <person name="Tsai I.J."/>
        </authorList>
    </citation>
    <scope>NUCLEOTIDE SEQUENCE [LARGE SCALE GENOMIC DNA]</scope>
    <source>
        <strain evidence="3">cv. Chaw 1501</strain>
        <tissue evidence="2">Young leaves</tissue>
    </source>
</reference>
<feature type="transmembrane region" description="Helical" evidence="1">
    <location>
        <begin position="189"/>
        <end position="212"/>
    </location>
</feature>
<name>A0A3S4NHQ9_9MAGN</name>
<feature type="transmembrane region" description="Helical" evidence="1">
    <location>
        <begin position="35"/>
        <end position="59"/>
    </location>
</feature>
<keyword evidence="1" id="KW-1133">Transmembrane helix</keyword>